<feature type="repeat" description="ANK" evidence="5">
    <location>
        <begin position="1"/>
        <end position="31"/>
    </location>
</feature>
<dbReference type="AlphaFoldDB" id="A0AAN9AN07"/>
<keyword evidence="2 6" id="KW-0863">Zinc-finger</keyword>
<feature type="repeat" description="ANK" evidence="5">
    <location>
        <begin position="67"/>
        <end position="99"/>
    </location>
</feature>
<accession>A0AAN9AN07</accession>
<name>A0AAN9AN07_9CAEN</name>
<evidence type="ECO:0000256" key="6">
    <source>
        <dbReference type="PROSITE-ProRule" id="PRU00175"/>
    </source>
</evidence>
<feature type="domain" description="RING-type" evidence="8">
    <location>
        <begin position="363"/>
        <end position="398"/>
    </location>
</feature>
<dbReference type="InterPro" id="IPR013083">
    <property type="entry name" value="Znf_RING/FYVE/PHD"/>
</dbReference>
<evidence type="ECO:0000256" key="3">
    <source>
        <dbReference type="ARBA" id="ARBA00022833"/>
    </source>
</evidence>
<feature type="repeat" description="ANK" evidence="5">
    <location>
        <begin position="167"/>
        <end position="200"/>
    </location>
</feature>
<dbReference type="InterPro" id="IPR001841">
    <property type="entry name" value="Znf_RING"/>
</dbReference>
<evidence type="ECO:0000256" key="7">
    <source>
        <dbReference type="SAM" id="MobiDB-lite"/>
    </source>
</evidence>
<dbReference type="PROSITE" id="PS50088">
    <property type="entry name" value="ANK_REPEAT"/>
    <property type="match status" value="4"/>
</dbReference>
<evidence type="ECO:0000313" key="10">
    <source>
        <dbReference type="Proteomes" id="UP001374579"/>
    </source>
</evidence>
<dbReference type="Pfam" id="PF12796">
    <property type="entry name" value="Ank_2"/>
    <property type="match status" value="1"/>
</dbReference>
<dbReference type="SUPFAM" id="SSF48403">
    <property type="entry name" value="Ankyrin repeat"/>
    <property type="match status" value="1"/>
</dbReference>
<keyword evidence="3" id="KW-0862">Zinc</keyword>
<sequence>MTPLVYAALRGQRQCIVTLLEMGADVNRHASSDRRRTPVSAAIEGKDPSVLEVLLQQGADTRYLYTNGHTAVHHSVIKNKPVALTLLAMYGADMNATDALGDSPLHMAIERNEHEAMEVLVDTAQVDMYVCNQNGFNAIQLSSLVGNPTALAKLLSRDKSGVDLVRTESTALHMAATSDHVDCVRLLVIEGGAEVNKGDLRKGLTALHAACLGGCLQTAEALLELGAQVNVRNTDGDTPLHFVIGGKIENYGKSEKAEVELACRVQIANMLISNGAFVDAQNEAGKHPFMFGHTRVREGVRAFMNSNKNIVKWQNKELAKFTLGSTQHSSASSFSSSSSYSSSRGGKEEGPLREALKGVGLPCGVCGAPRSDVTLQPCQHKCVCSTCSVKVTVCPLCDEEVKDKVFTGQDGQTVDPEDCKQM</sequence>
<dbReference type="InterPro" id="IPR002110">
    <property type="entry name" value="Ankyrin_rpt"/>
</dbReference>
<dbReference type="EMBL" id="JBAMIC010000415">
    <property type="protein sequence ID" value="KAK7089834.1"/>
    <property type="molecule type" value="Genomic_DNA"/>
</dbReference>
<dbReference type="Pfam" id="PF13637">
    <property type="entry name" value="Ank_4"/>
    <property type="match status" value="1"/>
</dbReference>
<evidence type="ECO:0000259" key="8">
    <source>
        <dbReference type="PROSITE" id="PS50089"/>
    </source>
</evidence>
<keyword evidence="1" id="KW-0677">Repeat</keyword>
<keyword evidence="2 6" id="KW-0479">Metal-binding</keyword>
<reference evidence="9 10" key="1">
    <citation type="submission" date="2024-02" db="EMBL/GenBank/DDBJ databases">
        <title>Chromosome-scale genome assembly of the rough periwinkle Littorina saxatilis.</title>
        <authorList>
            <person name="De Jode A."/>
            <person name="Faria R."/>
            <person name="Formenti G."/>
            <person name="Sims Y."/>
            <person name="Smith T.P."/>
            <person name="Tracey A."/>
            <person name="Wood J.M.D."/>
            <person name="Zagrodzka Z.B."/>
            <person name="Johannesson K."/>
            <person name="Butlin R.K."/>
            <person name="Leder E.H."/>
        </authorList>
    </citation>
    <scope>NUCLEOTIDE SEQUENCE [LARGE SCALE GENOMIC DNA]</scope>
    <source>
        <strain evidence="9">Snail1</strain>
        <tissue evidence="9">Muscle</tissue>
    </source>
</reference>
<evidence type="ECO:0000313" key="9">
    <source>
        <dbReference type="EMBL" id="KAK7089834.1"/>
    </source>
</evidence>
<dbReference type="PROSITE" id="PS50297">
    <property type="entry name" value="ANK_REP_REGION"/>
    <property type="match status" value="3"/>
</dbReference>
<evidence type="ECO:0000256" key="4">
    <source>
        <dbReference type="ARBA" id="ARBA00023043"/>
    </source>
</evidence>
<keyword evidence="4 5" id="KW-0040">ANK repeat</keyword>
<organism evidence="9 10">
    <name type="scientific">Littorina saxatilis</name>
    <dbReference type="NCBI Taxonomy" id="31220"/>
    <lineage>
        <taxon>Eukaryota</taxon>
        <taxon>Metazoa</taxon>
        <taxon>Spiralia</taxon>
        <taxon>Lophotrochozoa</taxon>
        <taxon>Mollusca</taxon>
        <taxon>Gastropoda</taxon>
        <taxon>Caenogastropoda</taxon>
        <taxon>Littorinimorpha</taxon>
        <taxon>Littorinoidea</taxon>
        <taxon>Littorinidae</taxon>
        <taxon>Littorina</taxon>
    </lineage>
</organism>
<evidence type="ECO:0000256" key="5">
    <source>
        <dbReference type="PROSITE-ProRule" id="PRU00023"/>
    </source>
</evidence>
<dbReference type="Gene3D" id="3.30.40.10">
    <property type="entry name" value="Zinc/RING finger domain, C3HC4 (zinc finger)"/>
    <property type="match status" value="1"/>
</dbReference>
<evidence type="ECO:0000256" key="2">
    <source>
        <dbReference type="ARBA" id="ARBA00022771"/>
    </source>
</evidence>
<feature type="compositionally biased region" description="Low complexity" evidence="7">
    <location>
        <begin position="329"/>
        <end position="343"/>
    </location>
</feature>
<dbReference type="PANTHER" id="PTHR24198:SF165">
    <property type="entry name" value="ANKYRIN REPEAT-CONTAINING PROTEIN-RELATED"/>
    <property type="match status" value="1"/>
</dbReference>
<dbReference type="SMART" id="SM00248">
    <property type="entry name" value="ANK"/>
    <property type="match status" value="8"/>
</dbReference>
<dbReference type="Pfam" id="PF13920">
    <property type="entry name" value="zf-C3HC4_3"/>
    <property type="match status" value="1"/>
</dbReference>
<dbReference type="GO" id="GO:0008270">
    <property type="term" value="F:zinc ion binding"/>
    <property type="evidence" value="ECO:0007669"/>
    <property type="project" value="UniProtKB-KW"/>
</dbReference>
<proteinExistence type="predicted"/>
<evidence type="ECO:0000256" key="1">
    <source>
        <dbReference type="ARBA" id="ARBA00022737"/>
    </source>
</evidence>
<dbReference type="PANTHER" id="PTHR24198">
    <property type="entry name" value="ANKYRIN REPEAT AND PROTEIN KINASE DOMAIN-CONTAINING PROTEIN"/>
    <property type="match status" value="1"/>
</dbReference>
<dbReference type="InterPro" id="IPR036770">
    <property type="entry name" value="Ankyrin_rpt-contain_sf"/>
</dbReference>
<dbReference type="Proteomes" id="UP001374579">
    <property type="component" value="Unassembled WGS sequence"/>
</dbReference>
<dbReference type="Gene3D" id="1.25.40.20">
    <property type="entry name" value="Ankyrin repeat-containing domain"/>
    <property type="match status" value="2"/>
</dbReference>
<comment type="caution">
    <text evidence="9">The sequence shown here is derived from an EMBL/GenBank/DDBJ whole genome shotgun (WGS) entry which is preliminary data.</text>
</comment>
<dbReference type="PROSITE" id="PS50089">
    <property type="entry name" value="ZF_RING_2"/>
    <property type="match status" value="1"/>
</dbReference>
<dbReference type="Pfam" id="PF00023">
    <property type="entry name" value="Ank"/>
    <property type="match status" value="1"/>
</dbReference>
<feature type="repeat" description="ANK" evidence="5">
    <location>
        <begin position="202"/>
        <end position="234"/>
    </location>
</feature>
<protein>
    <recommendedName>
        <fullName evidence="8">RING-type domain-containing protein</fullName>
    </recommendedName>
</protein>
<gene>
    <name evidence="9" type="ORF">V1264_024225</name>
</gene>
<feature type="region of interest" description="Disordered" evidence="7">
    <location>
        <begin position="328"/>
        <end position="350"/>
    </location>
</feature>
<keyword evidence="10" id="KW-1185">Reference proteome</keyword>